<dbReference type="Pfam" id="PF14164">
    <property type="entry name" value="YqzH"/>
    <property type="match status" value="1"/>
</dbReference>
<evidence type="ECO:0000313" key="2">
    <source>
        <dbReference type="Proteomes" id="UP001339962"/>
    </source>
</evidence>
<dbReference type="Proteomes" id="UP001339962">
    <property type="component" value="Unassembled WGS sequence"/>
</dbReference>
<reference evidence="1 2" key="1">
    <citation type="submission" date="2023-03" db="EMBL/GenBank/DDBJ databases">
        <title>Bacillus Genome Sequencing.</title>
        <authorList>
            <person name="Dunlap C."/>
        </authorList>
    </citation>
    <scope>NUCLEOTIDE SEQUENCE [LARGE SCALE GENOMIC DNA]</scope>
    <source>
        <strain evidence="1 2">NRS-38</strain>
    </source>
</reference>
<name>A0ABD5IUW0_9BACL</name>
<dbReference type="EMBL" id="JARTLI010000013">
    <property type="protein sequence ID" value="MED5052110.1"/>
    <property type="molecule type" value="Genomic_DNA"/>
</dbReference>
<dbReference type="InterPro" id="IPR025546">
    <property type="entry name" value="YqzH"/>
</dbReference>
<organism evidence="1 2">
    <name type="scientific">Anoxybacteroides rupiense</name>
    <dbReference type="NCBI Taxonomy" id="311460"/>
    <lineage>
        <taxon>Bacteria</taxon>
        <taxon>Bacillati</taxon>
        <taxon>Bacillota</taxon>
        <taxon>Bacilli</taxon>
        <taxon>Bacillales</taxon>
        <taxon>Anoxybacillaceae</taxon>
        <taxon>Anoxybacteroides</taxon>
    </lineage>
</organism>
<dbReference type="AlphaFoldDB" id="A0ABD5IUW0"/>
<evidence type="ECO:0000313" key="1">
    <source>
        <dbReference type="EMBL" id="MED5052110.1"/>
    </source>
</evidence>
<proteinExistence type="predicted"/>
<gene>
    <name evidence="1" type="ORF">P9850_09620</name>
</gene>
<sequence>MNEQWLRKLIRNVLHQYGYHPETWNLDEDEWHRLCAYVTAEKEKNRSADIYELVHDAVYEFITNM</sequence>
<protein>
    <submittedName>
        <fullName evidence="1">YqzH family protein</fullName>
    </submittedName>
</protein>
<accession>A0ABD5IUW0</accession>
<dbReference type="RefSeq" id="WP_066145662.1">
    <property type="nucleotide sequence ID" value="NZ_JACIDF010000002.1"/>
</dbReference>
<comment type="caution">
    <text evidence="1">The sequence shown here is derived from an EMBL/GenBank/DDBJ whole genome shotgun (WGS) entry which is preliminary data.</text>
</comment>